<dbReference type="InterPro" id="IPR033932">
    <property type="entry name" value="YtcJ-like"/>
</dbReference>
<dbReference type="CDD" id="cd01300">
    <property type="entry name" value="YtcJ_like"/>
    <property type="match status" value="1"/>
</dbReference>
<dbReference type="Gene3D" id="3.20.20.140">
    <property type="entry name" value="Metal-dependent hydrolases"/>
    <property type="match status" value="1"/>
</dbReference>
<keyword evidence="3" id="KW-1185">Reference proteome</keyword>
<dbReference type="InterPro" id="IPR032466">
    <property type="entry name" value="Metal_Hydrolase"/>
</dbReference>
<feature type="domain" description="Amidohydrolase 3" evidence="1">
    <location>
        <begin position="52"/>
        <end position="516"/>
    </location>
</feature>
<evidence type="ECO:0000259" key="1">
    <source>
        <dbReference type="Pfam" id="PF07969"/>
    </source>
</evidence>
<accession>A0A8J6M6A5</accession>
<dbReference type="SUPFAM" id="SSF51338">
    <property type="entry name" value="Composite domain of metallo-dependent hydrolases"/>
    <property type="match status" value="1"/>
</dbReference>
<sequence length="518" mass="56242">MSRSEALFFGGSILTMEDAPAPEAVLVRDGKIAAAGPLAALTALAPGARRRDLEGCCLMPAFLDAHSHITALASTLGLCQLGAAGSFREIRTALQDYRAAHPQGWTVGFGYDHNVLDERAHPTRQVLDECMPGVPVLITHASGHMGVASTAALEAMGITADTPDPEGGRIGREADGRTPNGYLEETAFLRIRAALPAPSRADACKALAAAEQAYLSHGIVLAQEGLADQGRYDLLASARLTVDTVGYADLKHDPDLAERPGIGGYKIFLDGSPQGRTAWMLEPYARQEEGETDYRGYPVYSDDEVTGFLRTALKRRRQILAHCNGDAAAEQYLRCMERAAAETGVEAACIRSVMIHAQLVRREQLERMKRLGMIPSFFAAHLWYWGDVHTENFGARRAASISPLAWAAELGLPFTLHQDTPVIQPDMLESVWCAACRVTRRGAVLGPELRLSPREALKAVTIHAAYQYFMENERGSIAPGKRADLVILSGDPTAVEPMSIRQIWVLETIKDGTTVYAR</sequence>
<dbReference type="AlphaFoldDB" id="A0A8J6M6A5"/>
<dbReference type="Proteomes" id="UP000661435">
    <property type="component" value="Unassembled WGS sequence"/>
</dbReference>
<proteinExistence type="predicted"/>
<dbReference type="PANTHER" id="PTHR22642:SF2">
    <property type="entry name" value="PROTEIN LONG AFTER FAR-RED 3"/>
    <property type="match status" value="1"/>
</dbReference>
<evidence type="ECO:0000313" key="2">
    <source>
        <dbReference type="EMBL" id="MBC5734762.1"/>
    </source>
</evidence>
<dbReference type="InterPro" id="IPR013108">
    <property type="entry name" value="Amidohydro_3"/>
</dbReference>
<protein>
    <submittedName>
        <fullName evidence="2">Amidohydrolase</fullName>
    </submittedName>
</protein>
<dbReference type="InterPro" id="IPR011059">
    <property type="entry name" value="Metal-dep_hydrolase_composite"/>
</dbReference>
<dbReference type="SUPFAM" id="SSF51556">
    <property type="entry name" value="Metallo-dependent hydrolases"/>
    <property type="match status" value="1"/>
</dbReference>
<gene>
    <name evidence="2" type="ORF">H8S57_13665</name>
</gene>
<name>A0A8J6M6A5_9FIRM</name>
<dbReference type="Gene3D" id="3.10.310.70">
    <property type="match status" value="1"/>
</dbReference>
<dbReference type="Gene3D" id="2.30.40.10">
    <property type="entry name" value="Urease, subunit C, domain 1"/>
    <property type="match status" value="1"/>
</dbReference>
<dbReference type="RefSeq" id="WP_186908589.1">
    <property type="nucleotide sequence ID" value="NZ_JACOPP010000024.1"/>
</dbReference>
<organism evidence="2 3">
    <name type="scientific">Lawsonibacter hominis</name>
    <dbReference type="NCBI Taxonomy" id="2763053"/>
    <lineage>
        <taxon>Bacteria</taxon>
        <taxon>Bacillati</taxon>
        <taxon>Bacillota</taxon>
        <taxon>Clostridia</taxon>
        <taxon>Eubacteriales</taxon>
        <taxon>Oscillospiraceae</taxon>
        <taxon>Lawsonibacter</taxon>
    </lineage>
</organism>
<dbReference type="GO" id="GO:0016810">
    <property type="term" value="F:hydrolase activity, acting on carbon-nitrogen (but not peptide) bonds"/>
    <property type="evidence" value="ECO:0007669"/>
    <property type="project" value="InterPro"/>
</dbReference>
<evidence type="ECO:0000313" key="3">
    <source>
        <dbReference type="Proteomes" id="UP000661435"/>
    </source>
</evidence>
<dbReference type="EMBL" id="JACOPP010000024">
    <property type="protein sequence ID" value="MBC5734762.1"/>
    <property type="molecule type" value="Genomic_DNA"/>
</dbReference>
<dbReference type="PANTHER" id="PTHR22642">
    <property type="entry name" value="IMIDAZOLONEPROPIONASE"/>
    <property type="match status" value="1"/>
</dbReference>
<dbReference type="Pfam" id="PF07969">
    <property type="entry name" value="Amidohydro_3"/>
    <property type="match status" value="1"/>
</dbReference>
<comment type="caution">
    <text evidence="2">The sequence shown here is derived from an EMBL/GenBank/DDBJ whole genome shotgun (WGS) entry which is preliminary data.</text>
</comment>
<reference evidence="2" key="1">
    <citation type="submission" date="2020-08" db="EMBL/GenBank/DDBJ databases">
        <title>Genome public.</title>
        <authorList>
            <person name="Liu C."/>
            <person name="Sun Q."/>
        </authorList>
    </citation>
    <scope>NUCLEOTIDE SEQUENCE</scope>
    <source>
        <strain evidence="2">NSJ-51</strain>
    </source>
</reference>